<protein>
    <recommendedName>
        <fullName evidence="4">PepSY domain-containing protein</fullName>
    </recommendedName>
</protein>
<evidence type="ECO:0000256" key="1">
    <source>
        <dbReference type="SAM" id="Phobius"/>
    </source>
</evidence>
<evidence type="ECO:0000313" key="2">
    <source>
        <dbReference type="EMBL" id="TWT85012.1"/>
    </source>
</evidence>
<organism evidence="2 3">
    <name type="scientific">Novipirellula herctigrandis</name>
    <dbReference type="NCBI Taxonomy" id="2527986"/>
    <lineage>
        <taxon>Bacteria</taxon>
        <taxon>Pseudomonadati</taxon>
        <taxon>Planctomycetota</taxon>
        <taxon>Planctomycetia</taxon>
        <taxon>Pirellulales</taxon>
        <taxon>Pirellulaceae</taxon>
        <taxon>Novipirellula</taxon>
    </lineage>
</organism>
<dbReference type="Pfam" id="PF03929">
    <property type="entry name" value="PepSY_TM"/>
    <property type="match status" value="1"/>
</dbReference>
<comment type="caution">
    <text evidence="2">The sequence shown here is derived from an EMBL/GenBank/DDBJ whole genome shotgun (WGS) entry which is preliminary data.</text>
</comment>
<keyword evidence="1" id="KW-0472">Membrane</keyword>
<keyword evidence="3" id="KW-1185">Reference proteome</keyword>
<name>A0A5C5ZCG8_9BACT</name>
<evidence type="ECO:0000313" key="3">
    <source>
        <dbReference type="Proteomes" id="UP000315010"/>
    </source>
</evidence>
<dbReference type="AlphaFoldDB" id="A0A5C5ZCG8"/>
<keyword evidence="1" id="KW-0812">Transmembrane</keyword>
<feature type="transmembrane region" description="Helical" evidence="1">
    <location>
        <begin position="135"/>
        <end position="158"/>
    </location>
</feature>
<dbReference type="EMBL" id="SJPJ01000001">
    <property type="protein sequence ID" value="TWT85012.1"/>
    <property type="molecule type" value="Genomic_DNA"/>
</dbReference>
<feature type="transmembrane region" description="Helical" evidence="1">
    <location>
        <begin position="12"/>
        <end position="34"/>
    </location>
</feature>
<keyword evidence="1" id="KW-1133">Transmembrane helix</keyword>
<dbReference type="OrthoDB" id="271465at2"/>
<sequence length="184" mass="20996">MKFSKLNRDGHRWGAILIALPLAVVIASGVILQLKKQSAWIQPATQTGSRGEPSIRFDEILTATQGVREAKVKSWDDIDRLDVRPSKGILKVRCKNRWEVQLDTKTGEVLQVAYRRSDLIESIHDGSFFHHRMKLWVFLPASLVLGVLWLTGIYLFVLPSYAKWKKRRNRSSTVKKERSSSVAV</sequence>
<dbReference type="InterPro" id="IPR005625">
    <property type="entry name" value="PepSY-ass_TM"/>
</dbReference>
<proteinExistence type="predicted"/>
<evidence type="ECO:0008006" key="4">
    <source>
        <dbReference type="Google" id="ProtNLM"/>
    </source>
</evidence>
<gene>
    <name evidence="2" type="ORF">CA13_64940</name>
</gene>
<dbReference type="Proteomes" id="UP000315010">
    <property type="component" value="Unassembled WGS sequence"/>
</dbReference>
<accession>A0A5C5ZCG8</accession>
<reference evidence="2 3" key="1">
    <citation type="submission" date="2019-02" db="EMBL/GenBank/DDBJ databases">
        <title>Deep-cultivation of Planctomycetes and their phenomic and genomic characterization uncovers novel biology.</title>
        <authorList>
            <person name="Wiegand S."/>
            <person name="Jogler M."/>
            <person name="Boedeker C."/>
            <person name="Pinto D."/>
            <person name="Vollmers J."/>
            <person name="Rivas-Marin E."/>
            <person name="Kohn T."/>
            <person name="Peeters S.H."/>
            <person name="Heuer A."/>
            <person name="Rast P."/>
            <person name="Oberbeckmann S."/>
            <person name="Bunk B."/>
            <person name="Jeske O."/>
            <person name="Meyerdierks A."/>
            <person name="Storesund J.E."/>
            <person name="Kallscheuer N."/>
            <person name="Luecker S."/>
            <person name="Lage O.M."/>
            <person name="Pohl T."/>
            <person name="Merkel B.J."/>
            <person name="Hornburger P."/>
            <person name="Mueller R.-W."/>
            <person name="Bruemmer F."/>
            <person name="Labrenz M."/>
            <person name="Spormann A.M."/>
            <person name="Op Den Camp H."/>
            <person name="Overmann J."/>
            <person name="Amann R."/>
            <person name="Jetten M.S.M."/>
            <person name="Mascher T."/>
            <person name="Medema M.H."/>
            <person name="Devos D.P."/>
            <person name="Kaster A.-K."/>
            <person name="Ovreas L."/>
            <person name="Rohde M."/>
            <person name="Galperin M.Y."/>
            <person name="Jogler C."/>
        </authorList>
    </citation>
    <scope>NUCLEOTIDE SEQUENCE [LARGE SCALE GENOMIC DNA]</scope>
    <source>
        <strain evidence="2 3">CA13</strain>
    </source>
</reference>
<dbReference type="RefSeq" id="WP_146402983.1">
    <property type="nucleotide sequence ID" value="NZ_SJPJ01000001.1"/>
</dbReference>